<gene>
    <name evidence="4" type="ORF">C2S53_007357</name>
</gene>
<dbReference type="NCBIfam" id="TIGR00756">
    <property type="entry name" value="PPR"/>
    <property type="match status" value="5"/>
</dbReference>
<evidence type="ECO:0008006" key="6">
    <source>
        <dbReference type="Google" id="ProtNLM"/>
    </source>
</evidence>
<dbReference type="PANTHER" id="PTHR46128">
    <property type="entry name" value="MITOCHONDRIAL GROUP I INTRON SPLICING FACTOR CCM1"/>
    <property type="match status" value="1"/>
</dbReference>
<dbReference type="Gene3D" id="1.25.40.10">
    <property type="entry name" value="Tetratricopeptide repeat domain"/>
    <property type="match status" value="4"/>
</dbReference>
<dbReference type="InterPro" id="IPR011990">
    <property type="entry name" value="TPR-like_helical_dom_sf"/>
</dbReference>
<evidence type="ECO:0000313" key="4">
    <source>
        <dbReference type="EMBL" id="KAH6836700.1"/>
    </source>
</evidence>
<feature type="repeat" description="PPR" evidence="3">
    <location>
        <begin position="314"/>
        <end position="348"/>
    </location>
</feature>
<dbReference type="PANTHER" id="PTHR46128:SF329">
    <property type="entry name" value="MITOCHONDRIAL GROUP I INTRON SPLICING FACTOR DMR1"/>
    <property type="match status" value="1"/>
</dbReference>
<dbReference type="SUPFAM" id="SSF48452">
    <property type="entry name" value="TPR-like"/>
    <property type="match status" value="1"/>
</dbReference>
<feature type="repeat" description="PPR" evidence="3">
    <location>
        <begin position="454"/>
        <end position="488"/>
    </location>
</feature>
<accession>A0AAD4JPD7</accession>
<evidence type="ECO:0000256" key="2">
    <source>
        <dbReference type="ARBA" id="ARBA00022737"/>
    </source>
</evidence>
<comment type="caution">
    <text evidence="4">The sequence shown here is derived from an EMBL/GenBank/DDBJ whole genome shotgun (WGS) entry which is preliminary data.</text>
</comment>
<dbReference type="SUPFAM" id="SSF81901">
    <property type="entry name" value="HCP-like"/>
    <property type="match status" value="1"/>
</dbReference>
<dbReference type="Pfam" id="PF01535">
    <property type="entry name" value="PPR"/>
    <property type="match status" value="5"/>
</dbReference>
<organism evidence="4 5">
    <name type="scientific">Perilla frutescens var. hirtella</name>
    <name type="common">Perilla citriodora</name>
    <name type="synonym">Perilla setoyensis</name>
    <dbReference type="NCBI Taxonomy" id="608512"/>
    <lineage>
        <taxon>Eukaryota</taxon>
        <taxon>Viridiplantae</taxon>
        <taxon>Streptophyta</taxon>
        <taxon>Embryophyta</taxon>
        <taxon>Tracheophyta</taxon>
        <taxon>Spermatophyta</taxon>
        <taxon>Magnoliopsida</taxon>
        <taxon>eudicotyledons</taxon>
        <taxon>Gunneridae</taxon>
        <taxon>Pentapetalae</taxon>
        <taxon>asterids</taxon>
        <taxon>lamiids</taxon>
        <taxon>Lamiales</taxon>
        <taxon>Lamiaceae</taxon>
        <taxon>Nepetoideae</taxon>
        <taxon>Elsholtzieae</taxon>
        <taxon>Perilla</taxon>
    </lineage>
</organism>
<reference evidence="4 5" key="1">
    <citation type="journal article" date="2021" name="Nat. Commun.">
        <title>Incipient diploidization of the medicinal plant Perilla within 10,000 years.</title>
        <authorList>
            <person name="Zhang Y."/>
            <person name="Shen Q."/>
            <person name="Leng L."/>
            <person name="Zhang D."/>
            <person name="Chen S."/>
            <person name="Shi Y."/>
            <person name="Ning Z."/>
            <person name="Chen S."/>
        </authorList>
    </citation>
    <scope>NUCLEOTIDE SEQUENCE [LARGE SCALE GENOMIC DNA]</scope>
    <source>
        <strain evidence="5">cv. PC099</strain>
    </source>
</reference>
<keyword evidence="5" id="KW-1185">Reference proteome</keyword>
<dbReference type="PROSITE" id="PS51375">
    <property type="entry name" value="PPR"/>
    <property type="match status" value="6"/>
</dbReference>
<dbReference type="InterPro" id="IPR002885">
    <property type="entry name" value="PPR_rpt"/>
</dbReference>
<dbReference type="Pfam" id="PF13041">
    <property type="entry name" value="PPR_2"/>
    <property type="match status" value="1"/>
</dbReference>
<evidence type="ECO:0000313" key="5">
    <source>
        <dbReference type="Proteomes" id="UP001190926"/>
    </source>
</evidence>
<comment type="similarity">
    <text evidence="1">Belongs to the PPR family. P subfamily.</text>
</comment>
<dbReference type="InterPro" id="IPR050872">
    <property type="entry name" value="PPR_P_subfamily"/>
</dbReference>
<dbReference type="AlphaFoldDB" id="A0AAD4JPD7"/>
<feature type="repeat" description="PPR" evidence="3">
    <location>
        <begin position="524"/>
        <end position="558"/>
    </location>
</feature>
<keyword evidence="2" id="KW-0677">Repeat</keyword>
<dbReference type="EMBL" id="SDAM02000019">
    <property type="protein sequence ID" value="KAH6836700.1"/>
    <property type="molecule type" value="Genomic_DNA"/>
</dbReference>
<evidence type="ECO:0000256" key="3">
    <source>
        <dbReference type="PROSITE-ProRule" id="PRU00708"/>
    </source>
</evidence>
<protein>
    <recommendedName>
        <fullName evidence="6">Pentatricopeptide repeat-containing protein</fullName>
    </recommendedName>
</protein>
<name>A0AAD4JPD7_PERFH</name>
<dbReference type="Proteomes" id="UP001190926">
    <property type="component" value="Unassembled WGS sequence"/>
</dbReference>
<feature type="repeat" description="PPR" evidence="3">
    <location>
        <begin position="489"/>
        <end position="523"/>
    </location>
</feature>
<proteinExistence type="inferred from homology"/>
<feature type="repeat" description="PPR" evidence="3">
    <location>
        <begin position="279"/>
        <end position="313"/>
    </location>
</feature>
<sequence>MAVANSLAAGISCSNSSSSRKGVHQFSHHSTTKTKLAFPFISLLFLNSNSSRAVRAESSAACSSPVLEDESAAVGDAPVFELALKLEDFQHLPEDDKELNSLICSLFKDSQTEHLAYDYYEKAKTKPGFKPKKYTMKLAIRYLIHSKNWSLLLSFCQDLKGFGVLPDKSTTSRLIMATVKARKFKILNDLLQLFLDKDAESAVLAFDSAMKGYNQLHMYSSTVDLYNRMKCAALNLDAGCYCRIMEAYFKMGSHEKSVAIFQELDSKKLNEIEGSTVSMPRIYCILFEALGKLGRHFEALEFLREMEKRGIQEDHSHYSSLISSFANAGEVEMAEELMKEAESKKMLRDPALFLKLVLRYVEEGMMEKTLDVVAAMKRVDIRVSDCIFCAIVNGFGKRRGARAAVKVYEDLILQGCDPGQVTLASVLSTYIRLGMYPNAEMVFAEMEKKGYHKCVVAYSSMVAAYGKMGRTRDAMRLVAKMKERGCEPNVWTYNSLLDINGKALDLKLVEKTWKEMKRRKIEPDRVSYTTVINAYHKARELEMCIRYYEEFKQTGAKIDRAMAGIMISVLSKTNRVDELVELLRDMNRQGTQLDARFYRSAVNALTDAGLQAQVRWLQENFKYS</sequence>
<feature type="repeat" description="PPR" evidence="3">
    <location>
        <begin position="419"/>
        <end position="453"/>
    </location>
</feature>
<evidence type="ECO:0000256" key="1">
    <source>
        <dbReference type="ARBA" id="ARBA00007626"/>
    </source>
</evidence>